<dbReference type="InterPro" id="IPR039139">
    <property type="entry name" value="CCDC170-like"/>
</dbReference>
<dbReference type="EMBL" id="JBBPFD010000012">
    <property type="protein sequence ID" value="KAK7904601.1"/>
    <property type="molecule type" value="Genomic_DNA"/>
</dbReference>
<dbReference type="PANTHER" id="PTHR18863:SF4">
    <property type="entry name" value="COILED-COIL DOMAIN-CONTAINING PROTEIN 170"/>
    <property type="match status" value="1"/>
</dbReference>
<evidence type="ECO:0000313" key="2">
    <source>
        <dbReference type="EMBL" id="KAK7904601.1"/>
    </source>
</evidence>
<reference evidence="3" key="1">
    <citation type="submission" date="2024-04" db="EMBL/GenBank/DDBJ databases">
        <title>Salinicola lusitanus LLJ914,a marine bacterium isolated from the Okinawa Trough.</title>
        <authorList>
            <person name="Li J."/>
        </authorList>
    </citation>
    <scope>NUCLEOTIDE SEQUENCE [LARGE SCALE GENOMIC DNA]</scope>
</reference>
<keyword evidence="3" id="KW-1185">Reference proteome</keyword>
<dbReference type="PANTHER" id="PTHR18863">
    <property type="entry name" value="TSEC-2-RELATED"/>
    <property type="match status" value="1"/>
</dbReference>
<evidence type="ECO:0008006" key="4">
    <source>
        <dbReference type="Google" id="ProtNLM"/>
    </source>
</evidence>
<feature type="coiled-coil region" evidence="1">
    <location>
        <begin position="308"/>
        <end position="411"/>
    </location>
</feature>
<feature type="coiled-coil region" evidence="1">
    <location>
        <begin position="170"/>
        <end position="246"/>
    </location>
</feature>
<dbReference type="AlphaFoldDB" id="A0AAW0NZ61"/>
<accession>A0AAW0NZ61</accession>
<dbReference type="InterPro" id="IPR035979">
    <property type="entry name" value="RBD_domain_sf"/>
</dbReference>
<sequence>MDHHEEMDQCNERERLKMRIALLEESVKSSELDCRSSRETIQRLMSELDQERRKTANSAAALDSLKVEYDALLSAKRSTESEKQTLLEQLEAGKRVIDAARRESQCLEKQVQEMERKIHVSQSETEAAQGRLHRFLNKVVKVLQRGSTNTLLSTENDIGQNTEDICNKTVSEMETRLSQVSAELSEQTELHHSTQQRAELAENQVQDLRDRLHRLESELLAVDVQRDGLRQDKQQYEEFLEQLSEVLKVDTIALDVGFDMRLKLILSRAEQLMRQEGSALVESKSLTYSLQRKLKSQKDQLESRSLHIQLLRKKVLELEEERRSKSALAVQREDAQVENKRLLKRVERLQTELRATRQSTTELKAQLNHTNELKLKVMEQNQTVQEQKKKLDLLEEKKTKVEKRLTSVTSDLEVKDKRTQEDQQELSTLRRSLKLMAEKERELSDFRTDVSQMLGLDPSAVDVSNHEVLKLLDTSLHHHHHHHVYPCDGRFWLCPIHQQSAPQNHFHRPGTSIDTSTARSHSLNDSAVAMRVLCPDCCHGFLCCQDNCQVFYIHNLPSSVTQNMLRKRFQVFGKAEDCKVIICNEERCGVIKIRQTGGQRHRRETAFNTAPAGLRRLTRKRYIDLGKDNHPTAFTSLLQAPFTGP</sequence>
<proteinExistence type="predicted"/>
<evidence type="ECO:0000256" key="1">
    <source>
        <dbReference type="SAM" id="Coils"/>
    </source>
</evidence>
<feature type="coiled-coil region" evidence="1">
    <location>
        <begin position="13"/>
        <end position="124"/>
    </location>
</feature>
<organism evidence="2 3">
    <name type="scientific">Mugilogobius chulae</name>
    <name type="common">yellowstripe goby</name>
    <dbReference type="NCBI Taxonomy" id="88201"/>
    <lineage>
        <taxon>Eukaryota</taxon>
        <taxon>Metazoa</taxon>
        <taxon>Chordata</taxon>
        <taxon>Craniata</taxon>
        <taxon>Vertebrata</taxon>
        <taxon>Euteleostomi</taxon>
        <taxon>Actinopterygii</taxon>
        <taxon>Neopterygii</taxon>
        <taxon>Teleostei</taxon>
        <taxon>Neoteleostei</taxon>
        <taxon>Acanthomorphata</taxon>
        <taxon>Gobiaria</taxon>
        <taxon>Gobiiformes</taxon>
        <taxon>Gobioidei</taxon>
        <taxon>Gobiidae</taxon>
        <taxon>Gobionellinae</taxon>
        <taxon>Mugilogobius</taxon>
    </lineage>
</organism>
<gene>
    <name evidence="2" type="ORF">WMY93_017208</name>
</gene>
<dbReference type="GO" id="GO:0003676">
    <property type="term" value="F:nucleic acid binding"/>
    <property type="evidence" value="ECO:0007669"/>
    <property type="project" value="InterPro"/>
</dbReference>
<evidence type="ECO:0000313" key="3">
    <source>
        <dbReference type="Proteomes" id="UP001460270"/>
    </source>
</evidence>
<dbReference type="Gene3D" id="3.30.70.330">
    <property type="match status" value="1"/>
</dbReference>
<dbReference type="InterPro" id="IPR012677">
    <property type="entry name" value="Nucleotide-bd_a/b_plait_sf"/>
</dbReference>
<name>A0AAW0NZ61_9GOBI</name>
<dbReference type="Proteomes" id="UP001460270">
    <property type="component" value="Unassembled WGS sequence"/>
</dbReference>
<dbReference type="SUPFAM" id="SSF54928">
    <property type="entry name" value="RNA-binding domain, RBD"/>
    <property type="match status" value="1"/>
</dbReference>
<keyword evidence="1" id="KW-0175">Coiled coil</keyword>
<comment type="caution">
    <text evidence="2">The sequence shown here is derived from an EMBL/GenBank/DDBJ whole genome shotgun (WGS) entry which is preliminary data.</text>
</comment>
<protein>
    <recommendedName>
        <fullName evidence="4">RRM domain-containing protein</fullName>
    </recommendedName>
</protein>